<name>A0A0G1U7M5_9BACT</name>
<reference evidence="1 2" key="1">
    <citation type="journal article" date="2015" name="Nature">
        <title>rRNA introns, odd ribosomes, and small enigmatic genomes across a large radiation of phyla.</title>
        <authorList>
            <person name="Brown C.T."/>
            <person name="Hug L.A."/>
            <person name="Thomas B.C."/>
            <person name="Sharon I."/>
            <person name="Castelle C.J."/>
            <person name="Singh A."/>
            <person name="Wilkins M.J."/>
            <person name="Williams K.H."/>
            <person name="Banfield J.F."/>
        </authorList>
    </citation>
    <scope>NUCLEOTIDE SEQUENCE [LARGE SCALE GENOMIC DNA]</scope>
</reference>
<comment type="caution">
    <text evidence="1">The sequence shown here is derived from an EMBL/GenBank/DDBJ whole genome shotgun (WGS) entry which is preliminary data.</text>
</comment>
<protein>
    <submittedName>
        <fullName evidence="1">Uncharacterized protein</fullName>
    </submittedName>
</protein>
<gene>
    <name evidence="1" type="ORF">UY19_C0006G0025</name>
</gene>
<organism evidence="1 2">
    <name type="scientific">Candidatus Wolfebacteria bacterium GW2011_GWA2_47_9b</name>
    <dbReference type="NCBI Taxonomy" id="1619005"/>
    <lineage>
        <taxon>Bacteria</taxon>
        <taxon>Candidatus Wolfeibacteriota</taxon>
    </lineage>
</organism>
<proteinExistence type="predicted"/>
<accession>A0A0G1U7M5</accession>
<dbReference type="EMBL" id="LCPB01000006">
    <property type="protein sequence ID" value="KKU90087.1"/>
    <property type="molecule type" value="Genomic_DNA"/>
</dbReference>
<sequence>MVFELGPMGRGYVADLFAVEIIAFLVRVMEKEVSETGALSEISILTGGQTMARTLERADKKFSEKHLYIVARNVCDAVTVHNALLRWGGNAQRLQETLKILDSDFIHPCWSGPELDFFAHDIADMILALALILPDDLPRNAFRGRTSWIES</sequence>
<dbReference type="AlphaFoldDB" id="A0A0G1U7M5"/>
<dbReference type="Proteomes" id="UP000033882">
    <property type="component" value="Unassembled WGS sequence"/>
</dbReference>
<evidence type="ECO:0000313" key="2">
    <source>
        <dbReference type="Proteomes" id="UP000033882"/>
    </source>
</evidence>
<evidence type="ECO:0000313" key="1">
    <source>
        <dbReference type="EMBL" id="KKU90087.1"/>
    </source>
</evidence>